<organism evidence="2 3">
    <name type="scientific">Rosa chinensis</name>
    <name type="common">China rose</name>
    <dbReference type="NCBI Taxonomy" id="74649"/>
    <lineage>
        <taxon>Eukaryota</taxon>
        <taxon>Viridiplantae</taxon>
        <taxon>Streptophyta</taxon>
        <taxon>Embryophyta</taxon>
        <taxon>Tracheophyta</taxon>
        <taxon>Spermatophyta</taxon>
        <taxon>Magnoliopsida</taxon>
        <taxon>eudicotyledons</taxon>
        <taxon>Gunneridae</taxon>
        <taxon>Pentapetalae</taxon>
        <taxon>rosids</taxon>
        <taxon>fabids</taxon>
        <taxon>Rosales</taxon>
        <taxon>Rosaceae</taxon>
        <taxon>Rosoideae</taxon>
        <taxon>Rosoideae incertae sedis</taxon>
        <taxon>Rosa</taxon>
    </lineage>
</organism>
<evidence type="ECO:0000313" key="2">
    <source>
        <dbReference type="EMBL" id="PRQ25527.1"/>
    </source>
</evidence>
<dbReference type="Gene3D" id="1.20.1280.50">
    <property type="match status" value="1"/>
</dbReference>
<protein>
    <submittedName>
        <fullName evidence="2">Putative F-box domain-containing protein</fullName>
    </submittedName>
</protein>
<keyword evidence="3" id="KW-1185">Reference proteome</keyword>
<dbReference type="SMART" id="SM00256">
    <property type="entry name" value="FBOX"/>
    <property type="match status" value="1"/>
</dbReference>
<dbReference type="Proteomes" id="UP000238479">
    <property type="component" value="Chromosome 6"/>
</dbReference>
<dbReference type="InterPro" id="IPR006527">
    <property type="entry name" value="F-box-assoc_dom_typ1"/>
</dbReference>
<dbReference type="PROSITE" id="PS01137">
    <property type="entry name" value="TATD_1"/>
    <property type="match status" value="1"/>
</dbReference>
<feature type="domain" description="F-box" evidence="1">
    <location>
        <begin position="1"/>
        <end position="44"/>
    </location>
</feature>
<name>A0A2P6PUB4_ROSCH</name>
<dbReference type="OrthoDB" id="1165400at2759"/>
<dbReference type="Gramene" id="PRQ25527">
    <property type="protein sequence ID" value="PRQ25527"/>
    <property type="gene ID" value="RchiOBHm_Chr6g0284651"/>
</dbReference>
<dbReference type="InterPro" id="IPR001810">
    <property type="entry name" value="F-box_dom"/>
</dbReference>
<dbReference type="EMBL" id="PDCK01000044">
    <property type="protein sequence ID" value="PRQ25527.1"/>
    <property type="molecule type" value="Genomic_DNA"/>
</dbReference>
<dbReference type="InterPro" id="IPR050796">
    <property type="entry name" value="SCF_F-box_component"/>
</dbReference>
<dbReference type="NCBIfam" id="TIGR01640">
    <property type="entry name" value="F_box_assoc_1"/>
    <property type="match status" value="1"/>
</dbReference>
<dbReference type="PANTHER" id="PTHR31672:SF10">
    <property type="entry name" value="F-BOX DOMAIN-CONTAINING PROTEIN"/>
    <property type="match status" value="1"/>
</dbReference>
<dbReference type="InterPro" id="IPR018228">
    <property type="entry name" value="DNase_TatD-rel_CS"/>
</dbReference>
<accession>A0A2P6PUB4</accession>
<proteinExistence type="predicted"/>
<sequence>MEALPEEIIDVIFLRLPIKSLLKCKAVCKTWNSIISTSSFIDTHLHLNCRDGQLLLLQAFSSPADRREPFSLHRDNPSFDVYTKLRNPFLAYDRTQAAISKKKSIALGSEPINVVGTCNGLVCLVARDFTVLIWNPSIRKFVVLARPSVTFIRDDNPRISYAFGYDSSTNDYKVLRTVSYVQGARSCEVEIWSLARGSWKSLTASIVISGDDARYPKAFLHDTHAFVNGALHWFHQYKMINYHDSIVSFDISSESFGEMTMPAFWGNREICLISRYRDSLAFFEQEFTDVFRLGVFRLSMWVMEEYGVANSCTIIFTMDFHHITYPYPRPLWFRNSGDVVLERIQGVLKSVDSKTKSTTDFRINGYVSYDFMDYFVESLVLLDKPNAISY</sequence>
<comment type="caution">
    <text evidence="2">The sequence shown here is derived from an EMBL/GenBank/DDBJ whole genome shotgun (WGS) entry which is preliminary data.</text>
</comment>
<dbReference type="OMA" id="CFEIDES"/>
<dbReference type="Pfam" id="PF07734">
    <property type="entry name" value="FBA_1"/>
    <property type="match status" value="1"/>
</dbReference>
<dbReference type="InterPro" id="IPR017451">
    <property type="entry name" value="F-box-assoc_interact_dom"/>
</dbReference>
<evidence type="ECO:0000313" key="3">
    <source>
        <dbReference type="Proteomes" id="UP000238479"/>
    </source>
</evidence>
<dbReference type="SUPFAM" id="SSF81383">
    <property type="entry name" value="F-box domain"/>
    <property type="match status" value="1"/>
</dbReference>
<dbReference type="Pfam" id="PF00646">
    <property type="entry name" value="F-box"/>
    <property type="match status" value="1"/>
</dbReference>
<dbReference type="STRING" id="74649.A0A2P6PUB4"/>
<dbReference type="AlphaFoldDB" id="A0A2P6PUB4"/>
<evidence type="ECO:0000259" key="1">
    <source>
        <dbReference type="PROSITE" id="PS50181"/>
    </source>
</evidence>
<gene>
    <name evidence="2" type="ORF">RchiOBHm_Chr6g0284651</name>
</gene>
<dbReference type="PANTHER" id="PTHR31672">
    <property type="entry name" value="BNACNNG10540D PROTEIN"/>
    <property type="match status" value="1"/>
</dbReference>
<reference evidence="2 3" key="1">
    <citation type="journal article" date="2018" name="Nat. Genet.">
        <title>The Rosa genome provides new insights in the design of modern roses.</title>
        <authorList>
            <person name="Bendahmane M."/>
        </authorList>
    </citation>
    <scope>NUCLEOTIDE SEQUENCE [LARGE SCALE GENOMIC DNA]</scope>
    <source>
        <strain evidence="3">cv. Old Blush</strain>
    </source>
</reference>
<dbReference type="CDD" id="cd22157">
    <property type="entry name" value="F-box_AtFBW1-like"/>
    <property type="match status" value="1"/>
</dbReference>
<dbReference type="InterPro" id="IPR036047">
    <property type="entry name" value="F-box-like_dom_sf"/>
</dbReference>
<dbReference type="PROSITE" id="PS50181">
    <property type="entry name" value="FBOX"/>
    <property type="match status" value="1"/>
</dbReference>